<evidence type="ECO:0000313" key="2">
    <source>
        <dbReference type="Proteomes" id="UP001055811"/>
    </source>
</evidence>
<sequence length="78" mass="8867">MRLPMRVVDLEGQEEITGREKGNHPQKPDSSSRRPHSLIQVLLPIGKLKLIPVKVLDMPKIESQKLEPKAVPFNFAPY</sequence>
<dbReference type="Proteomes" id="UP001055811">
    <property type="component" value="Linkage Group LG02"/>
</dbReference>
<dbReference type="EMBL" id="CM042010">
    <property type="protein sequence ID" value="KAI3782040.1"/>
    <property type="molecule type" value="Genomic_DNA"/>
</dbReference>
<keyword evidence="2" id="KW-1185">Reference proteome</keyword>
<comment type="caution">
    <text evidence="1">The sequence shown here is derived from an EMBL/GenBank/DDBJ whole genome shotgun (WGS) entry which is preliminary data.</text>
</comment>
<gene>
    <name evidence="1" type="ORF">L2E82_12072</name>
</gene>
<proteinExistence type="predicted"/>
<evidence type="ECO:0000313" key="1">
    <source>
        <dbReference type="EMBL" id="KAI3782040.1"/>
    </source>
</evidence>
<reference evidence="1 2" key="2">
    <citation type="journal article" date="2022" name="Mol. Ecol. Resour.">
        <title>The genomes of chicory, endive, great burdock and yacon provide insights into Asteraceae paleo-polyploidization history and plant inulin production.</title>
        <authorList>
            <person name="Fan W."/>
            <person name="Wang S."/>
            <person name="Wang H."/>
            <person name="Wang A."/>
            <person name="Jiang F."/>
            <person name="Liu H."/>
            <person name="Zhao H."/>
            <person name="Xu D."/>
            <person name="Zhang Y."/>
        </authorList>
    </citation>
    <scope>NUCLEOTIDE SEQUENCE [LARGE SCALE GENOMIC DNA]</scope>
    <source>
        <strain evidence="2">cv. Punajuju</strain>
        <tissue evidence="1">Leaves</tissue>
    </source>
</reference>
<protein>
    <submittedName>
        <fullName evidence="1">Uncharacterized protein</fullName>
    </submittedName>
</protein>
<organism evidence="1 2">
    <name type="scientific">Cichorium intybus</name>
    <name type="common">Chicory</name>
    <dbReference type="NCBI Taxonomy" id="13427"/>
    <lineage>
        <taxon>Eukaryota</taxon>
        <taxon>Viridiplantae</taxon>
        <taxon>Streptophyta</taxon>
        <taxon>Embryophyta</taxon>
        <taxon>Tracheophyta</taxon>
        <taxon>Spermatophyta</taxon>
        <taxon>Magnoliopsida</taxon>
        <taxon>eudicotyledons</taxon>
        <taxon>Gunneridae</taxon>
        <taxon>Pentapetalae</taxon>
        <taxon>asterids</taxon>
        <taxon>campanulids</taxon>
        <taxon>Asterales</taxon>
        <taxon>Asteraceae</taxon>
        <taxon>Cichorioideae</taxon>
        <taxon>Cichorieae</taxon>
        <taxon>Cichoriinae</taxon>
        <taxon>Cichorium</taxon>
    </lineage>
</organism>
<accession>A0ACB9GF31</accession>
<name>A0ACB9GF31_CICIN</name>
<reference evidence="2" key="1">
    <citation type="journal article" date="2022" name="Mol. Ecol. Resour.">
        <title>The genomes of chicory, endive, great burdock and yacon provide insights into Asteraceae palaeo-polyploidization history and plant inulin production.</title>
        <authorList>
            <person name="Fan W."/>
            <person name="Wang S."/>
            <person name="Wang H."/>
            <person name="Wang A."/>
            <person name="Jiang F."/>
            <person name="Liu H."/>
            <person name="Zhao H."/>
            <person name="Xu D."/>
            <person name="Zhang Y."/>
        </authorList>
    </citation>
    <scope>NUCLEOTIDE SEQUENCE [LARGE SCALE GENOMIC DNA]</scope>
    <source>
        <strain evidence="2">cv. Punajuju</strain>
    </source>
</reference>